<protein>
    <recommendedName>
        <fullName evidence="2">SGNH/GDSL hydrolase family protein</fullName>
    </recommendedName>
</protein>
<evidence type="ECO:0008006" key="2">
    <source>
        <dbReference type="Google" id="ProtNLM"/>
    </source>
</evidence>
<gene>
    <name evidence="1" type="ORF">MNBD_PLANCTO02-1525</name>
</gene>
<proteinExistence type="predicted"/>
<reference evidence="1" key="1">
    <citation type="submission" date="2018-06" db="EMBL/GenBank/DDBJ databases">
        <authorList>
            <person name="Zhirakovskaya E."/>
        </authorList>
    </citation>
    <scope>NUCLEOTIDE SEQUENCE</scope>
</reference>
<dbReference type="SUPFAM" id="SSF52266">
    <property type="entry name" value="SGNH hydrolase"/>
    <property type="match status" value="1"/>
</dbReference>
<sequence length="302" mass="35070">GHKPSVVSDHKLWSLVRANIYEETGKTVVLLGASRIHIGFNTDEFRSRFPDYRLSQLAVSGNSPLATLRDLAEDSQFKGTIICSVTYAMLRSDNWSAQQPFVEHFHHQTGLNSRLERKIANAVQQRLALKNSRIRLTVVAKHLLIHQKFPKPFYLRSLPDRSRIADYSSSSKKQLQHRINKRLRSLVPSPYCSPDIWLQEAMSVEQYVRKIQSRGGKVIFVRMPVSNQWWELNEEVAPRVSYWDQFAEKTSAITVHYQDYELMKKLYCPDHSHLSRQSAKIFTHLLLDELEKRKILSSLNNN</sequence>
<feature type="non-terminal residue" evidence="1">
    <location>
        <position position="1"/>
    </location>
</feature>
<name>A0A3B1DEK1_9ZZZZ</name>
<dbReference type="EMBL" id="UOGL01000479">
    <property type="protein sequence ID" value="VAX40759.1"/>
    <property type="molecule type" value="Genomic_DNA"/>
</dbReference>
<accession>A0A3B1DEK1</accession>
<evidence type="ECO:0000313" key="1">
    <source>
        <dbReference type="EMBL" id="VAX40759.1"/>
    </source>
</evidence>
<organism evidence="1">
    <name type="scientific">hydrothermal vent metagenome</name>
    <dbReference type="NCBI Taxonomy" id="652676"/>
    <lineage>
        <taxon>unclassified sequences</taxon>
        <taxon>metagenomes</taxon>
        <taxon>ecological metagenomes</taxon>
    </lineage>
</organism>
<dbReference type="AlphaFoldDB" id="A0A3B1DEK1"/>